<name>A0A6V7RC88_9BACL</name>
<keyword evidence="2" id="KW-1185">Reference proteome</keyword>
<proteinExistence type="predicted"/>
<sequence>MKTDLKILDGHLTTYQISQAIDLPIETTKDLLDKKIAITDLDETTQNKLLALEEALYKDD</sequence>
<evidence type="ECO:0008006" key="3">
    <source>
        <dbReference type="Google" id="ProtNLM"/>
    </source>
</evidence>
<protein>
    <recommendedName>
        <fullName evidence="3">Phage protein</fullName>
    </recommendedName>
</protein>
<dbReference type="EMBL" id="CAJEWE010000007">
    <property type="protein sequence ID" value="CAD2074640.1"/>
    <property type="molecule type" value="Genomic_DNA"/>
</dbReference>
<reference evidence="1 2" key="1">
    <citation type="submission" date="2020-07" db="EMBL/GenBank/DDBJ databases">
        <authorList>
            <person name="Criscuolo A."/>
        </authorList>
    </citation>
    <scope>NUCLEOTIDE SEQUENCE [LARGE SCALE GENOMIC DNA]</scope>
    <source>
        <strain evidence="2">CIP 111030</strain>
    </source>
</reference>
<comment type="caution">
    <text evidence="1">The sequence shown here is derived from an EMBL/GenBank/DDBJ whole genome shotgun (WGS) entry which is preliminary data.</text>
</comment>
<dbReference type="Proteomes" id="UP000521032">
    <property type="component" value="Unassembled WGS sequence"/>
</dbReference>
<dbReference type="AlphaFoldDB" id="A0A6V7RC88"/>
<organism evidence="1 2">
    <name type="scientific">Phocicoccus schoeneichii</name>
    <dbReference type="NCBI Taxonomy" id="1812261"/>
    <lineage>
        <taxon>Bacteria</taxon>
        <taxon>Bacillati</taxon>
        <taxon>Bacillota</taxon>
        <taxon>Bacilli</taxon>
        <taxon>Bacillales</taxon>
        <taxon>Salinicoccaceae</taxon>
        <taxon>Phocicoccus</taxon>
    </lineage>
</organism>
<evidence type="ECO:0000313" key="1">
    <source>
        <dbReference type="EMBL" id="CAD2074640.1"/>
    </source>
</evidence>
<accession>A0A6V7RC88</accession>
<dbReference type="RefSeq" id="WP_186086297.1">
    <property type="nucleotide sequence ID" value="NZ_BMDB01000002.1"/>
</dbReference>
<gene>
    <name evidence="1" type="ORF">JEOSCH030_00746</name>
</gene>
<evidence type="ECO:0000313" key="2">
    <source>
        <dbReference type="Proteomes" id="UP000521032"/>
    </source>
</evidence>